<proteinExistence type="inferred from homology"/>
<dbReference type="Gene3D" id="1.20.120.980">
    <property type="entry name" value="Serine carboxypeptidase S28, SKS domain"/>
    <property type="match status" value="1"/>
</dbReference>
<evidence type="ECO:0000313" key="7">
    <source>
        <dbReference type="Proteomes" id="UP000279833"/>
    </source>
</evidence>
<dbReference type="InterPro" id="IPR008758">
    <property type="entry name" value="Peptidase_S28"/>
</dbReference>
<dbReference type="PANTHER" id="PTHR11010">
    <property type="entry name" value="PROTEASE S28 PRO-X CARBOXYPEPTIDASE-RELATED"/>
    <property type="match status" value="1"/>
</dbReference>
<keyword evidence="5" id="KW-0325">Glycoprotein</keyword>
<dbReference type="GO" id="GO:0008239">
    <property type="term" value="F:dipeptidyl-peptidase activity"/>
    <property type="evidence" value="ECO:0007669"/>
    <property type="project" value="TreeGrafter"/>
</dbReference>
<sequence>FIWKLSQELNASVVFAEHRYYGTSLPFGNNSFKDRQHFGYLTAEQALADYVLLINQLKANYSCFASSPVIAFGGSYGGMLSAWIRQKYPNQIAGYIYNNPFIFCYSTYSAIASSAPVWLFPGLSDCNGFSMTATNSFLKYGGENCVKNIQLSWSNIVDIGQSSKL</sequence>
<dbReference type="WBParaSite" id="SCUD_0000191701-mRNA-1">
    <property type="protein sequence ID" value="SCUD_0000191701-mRNA-1"/>
    <property type="gene ID" value="SCUD_0000191701"/>
</dbReference>
<dbReference type="GO" id="GO:0006508">
    <property type="term" value="P:proteolysis"/>
    <property type="evidence" value="ECO:0007669"/>
    <property type="project" value="UniProtKB-KW"/>
</dbReference>
<reference evidence="8" key="1">
    <citation type="submission" date="2016-06" db="UniProtKB">
        <authorList>
            <consortium name="WormBaseParasite"/>
        </authorList>
    </citation>
    <scope>IDENTIFICATION</scope>
</reference>
<dbReference type="AlphaFoldDB" id="A0A183JGU5"/>
<dbReference type="InterPro" id="IPR029058">
    <property type="entry name" value="AB_hydrolase_fold"/>
</dbReference>
<dbReference type="EMBL" id="UZAK01001689">
    <property type="protein sequence ID" value="VDO70911.1"/>
    <property type="molecule type" value="Genomic_DNA"/>
</dbReference>
<dbReference type="Gene3D" id="3.40.50.1820">
    <property type="entry name" value="alpha/beta hydrolase"/>
    <property type="match status" value="1"/>
</dbReference>
<gene>
    <name evidence="6" type="ORF">SCUD_LOCUS1918</name>
</gene>
<keyword evidence="7" id="KW-1185">Reference proteome</keyword>
<dbReference type="PANTHER" id="PTHR11010:SF38">
    <property type="entry name" value="LYSOSOMAL PRO-X CARBOXYPEPTIDASE"/>
    <property type="match status" value="1"/>
</dbReference>
<dbReference type="InterPro" id="IPR042269">
    <property type="entry name" value="Ser_carbopepase_S28_SKS"/>
</dbReference>
<keyword evidence="2" id="KW-0645">Protease</keyword>
<dbReference type="Pfam" id="PF05577">
    <property type="entry name" value="Peptidase_S28"/>
    <property type="match status" value="1"/>
</dbReference>
<comment type="similarity">
    <text evidence="1">Belongs to the peptidase S28 family.</text>
</comment>
<evidence type="ECO:0000313" key="6">
    <source>
        <dbReference type="EMBL" id="VDO70911.1"/>
    </source>
</evidence>
<organism evidence="8">
    <name type="scientific">Schistosoma curassoni</name>
    <dbReference type="NCBI Taxonomy" id="6186"/>
    <lineage>
        <taxon>Eukaryota</taxon>
        <taxon>Metazoa</taxon>
        <taxon>Spiralia</taxon>
        <taxon>Lophotrochozoa</taxon>
        <taxon>Platyhelminthes</taxon>
        <taxon>Trematoda</taxon>
        <taxon>Digenea</taxon>
        <taxon>Strigeidida</taxon>
        <taxon>Schistosomatoidea</taxon>
        <taxon>Schistosomatidae</taxon>
        <taxon>Schistosoma</taxon>
    </lineage>
</organism>
<reference evidence="6 7" key="2">
    <citation type="submission" date="2018-11" db="EMBL/GenBank/DDBJ databases">
        <authorList>
            <consortium name="Pathogen Informatics"/>
        </authorList>
    </citation>
    <scope>NUCLEOTIDE SEQUENCE [LARGE SCALE GENOMIC DNA]</scope>
    <source>
        <strain evidence="6">Dakar</strain>
        <strain evidence="7">Dakar, Senegal</strain>
    </source>
</reference>
<evidence type="ECO:0000256" key="4">
    <source>
        <dbReference type="ARBA" id="ARBA00022801"/>
    </source>
</evidence>
<evidence type="ECO:0000256" key="3">
    <source>
        <dbReference type="ARBA" id="ARBA00022729"/>
    </source>
</evidence>
<accession>A0A183JGU5</accession>
<dbReference type="SUPFAM" id="SSF53474">
    <property type="entry name" value="alpha/beta-Hydrolases"/>
    <property type="match status" value="1"/>
</dbReference>
<protein>
    <submittedName>
        <fullName evidence="8">Lysosomal Pro-X carboxypeptidase</fullName>
    </submittedName>
</protein>
<keyword evidence="3" id="KW-0732">Signal</keyword>
<name>A0A183JGU5_9TREM</name>
<evidence type="ECO:0000313" key="8">
    <source>
        <dbReference type="WBParaSite" id="SCUD_0000191701-mRNA-1"/>
    </source>
</evidence>
<dbReference type="GO" id="GO:0070008">
    <property type="term" value="F:serine-type exopeptidase activity"/>
    <property type="evidence" value="ECO:0007669"/>
    <property type="project" value="InterPro"/>
</dbReference>
<evidence type="ECO:0000256" key="5">
    <source>
        <dbReference type="ARBA" id="ARBA00023180"/>
    </source>
</evidence>
<dbReference type="STRING" id="6186.A0A183JGU5"/>
<evidence type="ECO:0000256" key="1">
    <source>
        <dbReference type="ARBA" id="ARBA00011079"/>
    </source>
</evidence>
<keyword evidence="4" id="KW-0378">Hydrolase</keyword>
<evidence type="ECO:0000256" key="2">
    <source>
        <dbReference type="ARBA" id="ARBA00022670"/>
    </source>
</evidence>
<dbReference type="Proteomes" id="UP000279833">
    <property type="component" value="Unassembled WGS sequence"/>
</dbReference>